<evidence type="ECO:0000313" key="9">
    <source>
        <dbReference type="EMBL" id="MEQ3548842.1"/>
    </source>
</evidence>
<organism evidence="9 10">
    <name type="scientific">Pseudonocardia nematodicida</name>
    <dbReference type="NCBI Taxonomy" id="1206997"/>
    <lineage>
        <taxon>Bacteria</taxon>
        <taxon>Bacillati</taxon>
        <taxon>Actinomycetota</taxon>
        <taxon>Actinomycetes</taxon>
        <taxon>Pseudonocardiales</taxon>
        <taxon>Pseudonocardiaceae</taxon>
        <taxon>Pseudonocardia</taxon>
    </lineage>
</organism>
<comment type="caution">
    <text evidence="9">The sequence shown here is derived from an EMBL/GenBank/DDBJ whole genome shotgun (WGS) entry which is preliminary data.</text>
</comment>
<feature type="transmembrane region" description="Helical" evidence="8">
    <location>
        <begin position="163"/>
        <end position="188"/>
    </location>
</feature>
<evidence type="ECO:0000313" key="10">
    <source>
        <dbReference type="Proteomes" id="UP001494902"/>
    </source>
</evidence>
<keyword evidence="6 8" id="KW-0472">Membrane</keyword>
<evidence type="ECO:0000256" key="4">
    <source>
        <dbReference type="ARBA" id="ARBA00022692"/>
    </source>
</evidence>
<reference evidence="9 10" key="1">
    <citation type="submission" date="2024-03" db="EMBL/GenBank/DDBJ databases">
        <title>Draft genome sequence of Pseudonocardia nematodicida JCM 31783.</title>
        <authorList>
            <person name="Butdee W."/>
            <person name="Duangmal K."/>
        </authorList>
    </citation>
    <scope>NUCLEOTIDE SEQUENCE [LARGE SCALE GENOMIC DNA]</scope>
    <source>
        <strain evidence="9 10">JCM 31783</strain>
    </source>
</reference>
<evidence type="ECO:0000256" key="1">
    <source>
        <dbReference type="ARBA" id="ARBA00004651"/>
    </source>
</evidence>
<comment type="subcellular location">
    <subcellularLocation>
        <location evidence="1">Cell membrane</location>
        <topology evidence="1">Multi-pass membrane protein</topology>
    </subcellularLocation>
</comment>
<dbReference type="RefSeq" id="WP_349295943.1">
    <property type="nucleotide sequence ID" value="NZ_JBEDNQ010000001.1"/>
</dbReference>
<dbReference type="Proteomes" id="UP001494902">
    <property type="component" value="Unassembled WGS sequence"/>
</dbReference>
<dbReference type="Pfam" id="PF09594">
    <property type="entry name" value="GT87"/>
    <property type="match status" value="1"/>
</dbReference>
<comment type="similarity">
    <text evidence="7">Belongs to the glycosyltransferase 87 family.</text>
</comment>
<keyword evidence="5 8" id="KW-1133">Transmembrane helix</keyword>
<evidence type="ECO:0000256" key="2">
    <source>
        <dbReference type="ARBA" id="ARBA00022475"/>
    </source>
</evidence>
<evidence type="ECO:0000256" key="3">
    <source>
        <dbReference type="ARBA" id="ARBA00022679"/>
    </source>
</evidence>
<sequence>MSPVVTAAALITAVLLLLLGQPPLLRWIGAPDVERMHVDFDTFWRSAHALVVGGWGSGTIYDTGAELNNLNPPLMSVLLAPFGLLDALTAYRLFTVLSVVLTGASVALVCRELELGRAWTVLGVGAVLASSPLHGTLLLGQIYPLLLAGLMAGWLAERRGRPVLAAVCWGITVAVKPSLAPLLVLPVVQGRLRPFAAGLAAAAVATVAGVVVAGPSTALQWLAMALSEPVGPTMDNASLPGQALRWGLPPVLGTVAGGLLVIGTLVLAARRTRRYGTTAAAGTDPAGTLPFAVLAAGLLAAPISWHNYLLLLWPGLLVLVASGRPGDTRRRVVAALFALATIPVSWADLWIDGAPLTPLGRALYTAILLACWWTLLRPAVGPVPGVPAGFRSAEGVFRPAR</sequence>
<dbReference type="GO" id="GO:0016757">
    <property type="term" value="F:glycosyltransferase activity"/>
    <property type="evidence" value="ECO:0007669"/>
    <property type="project" value="UniProtKB-KW"/>
</dbReference>
<feature type="transmembrane region" description="Helical" evidence="8">
    <location>
        <begin position="121"/>
        <end position="143"/>
    </location>
</feature>
<evidence type="ECO:0000256" key="7">
    <source>
        <dbReference type="ARBA" id="ARBA00024033"/>
    </source>
</evidence>
<feature type="transmembrane region" description="Helical" evidence="8">
    <location>
        <begin position="289"/>
        <end position="312"/>
    </location>
</feature>
<proteinExistence type="inferred from homology"/>
<keyword evidence="10" id="KW-1185">Reference proteome</keyword>
<keyword evidence="9" id="KW-0328">Glycosyltransferase</keyword>
<feature type="transmembrane region" description="Helical" evidence="8">
    <location>
        <begin position="195"/>
        <end position="223"/>
    </location>
</feature>
<dbReference type="EC" id="2.4.-.-" evidence="9"/>
<feature type="transmembrane region" description="Helical" evidence="8">
    <location>
        <begin position="90"/>
        <end position="109"/>
    </location>
</feature>
<evidence type="ECO:0000256" key="8">
    <source>
        <dbReference type="SAM" id="Phobius"/>
    </source>
</evidence>
<name>A0ABV1K5H3_9PSEU</name>
<feature type="transmembrane region" description="Helical" evidence="8">
    <location>
        <begin position="243"/>
        <end position="268"/>
    </location>
</feature>
<keyword evidence="2" id="KW-1003">Cell membrane</keyword>
<gene>
    <name evidence="9" type="ORF">WIS52_00035</name>
</gene>
<keyword evidence="4 8" id="KW-0812">Transmembrane</keyword>
<dbReference type="EMBL" id="JBEDNQ010000001">
    <property type="protein sequence ID" value="MEQ3548842.1"/>
    <property type="molecule type" value="Genomic_DNA"/>
</dbReference>
<dbReference type="InterPro" id="IPR018584">
    <property type="entry name" value="GT87"/>
</dbReference>
<evidence type="ECO:0000256" key="6">
    <source>
        <dbReference type="ARBA" id="ARBA00023136"/>
    </source>
</evidence>
<accession>A0ABV1K5H3</accession>
<keyword evidence="3 9" id="KW-0808">Transferase</keyword>
<protein>
    <submittedName>
        <fullName evidence="9">Glycosyltransferase family 87 protein</fullName>
        <ecNumber evidence="9">2.4.-.-</ecNumber>
    </submittedName>
</protein>
<evidence type="ECO:0000256" key="5">
    <source>
        <dbReference type="ARBA" id="ARBA00022989"/>
    </source>
</evidence>